<dbReference type="RefSeq" id="WP_265357524.1">
    <property type="nucleotide sequence ID" value="NZ_JAMQPR010000001.1"/>
</dbReference>
<feature type="compositionally biased region" description="Basic and acidic residues" evidence="1">
    <location>
        <begin position="419"/>
        <end position="430"/>
    </location>
</feature>
<accession>A0ABT3M5C5</accession>
<gene>
    <name evidence="2" type="ORF">ND855_05455</name>
</gene>
<dbReference type="Proteomes" id="UP001208794">
    <property type="component" value="Unassembled WGS sequence"/>
</dbReference>
<proteinExistence type="predicted"/>
<comment type="caution">
    <text evidence="2">The sequence shown here is derived from an EMBL/GenBank/DDBJ whole genome shotgun (WGS) entry which is preliminary data.</text>
</comment>
<evidence type="ECO:0008006" key="4">
    <source>
        <dbReference type="Google" id="ProtNLM"/>
    </source>
</evidence>
<name>A0ABT3M5C5_9LEPT</name>
<dbReference type="EMBL" id="JAMQPR010000001">
    <property type="protein sequence ID" value="MCW7503563.1"/>
    <property type="molecule type" value="Genomic_DNA"/>
</dbReference>
<evidence type="ECO:0000313" key="2">
    <source>
        <dbReference type="EMBL" id="MCW7503563.1"/>
    </source>
</evidence>
<sequence length="455" mass="53113">MEENGQKTKLTNENIDKNSQHPIVNSINHALHSYRDIEAISRLLYRALIVMQQNMWDASLIELKKASTIKDPDGIEYFSNEMPASSDEALLLIERLKESNLPSTLLTSLFLGLFSSFDAFTGNLLKSIYQKKPELLDTLNIEVPLSEILKYESFEDLKESVLNQEIEKFRRKSYVEQFEHLERQFGINLKKFQNWSHFVEMGQRRNLITHCEGIVSKQYIKICNENKFELDSEIIEGKKLNIDYEYFTIACSLIYEVSLKLGQTLWRKIFPDENDEANEHLSQPIYESLRFERYDRAILLSEFAISVENKIKDLDRRIRVINYGIALKFSGNTEKCLEILDKEDWSACALDFRLAVSVLKNNFEEACKIMLQIGETGELIKKQSYHVWPLFREFRKSNMFFESYKTVYGNSFSEDVSEEVNKTEKPKSFEEPENQLDTGAGENLPPFELIKHFIG</sequence>
<evidence type="ECO:0000313" key="3">
    <source>
        <dbReference type="Proteomes" id="UP001208794"/>
    </source>
</evidence>
<protein>
    <recommendedName>
        <fullName evidence="4">Tetratricopeptide repeat protein</fullName>
    </recommendedName>
</protein>
<organism evidence="2 3">
    <name type="scientific">Leptospira paudalimensis</name>
    <dbReference type="NCBI Taxonomy" id="2950024"/>
    <lineage>
        <taxon>Bacteria</taxon>
        <taxon>Pseudomonadati</taxon>
        <taxon>Spirochaetota</taxon>
        <taxon>Spirochaetia</taxon>
        <taxon>Leptospirales</taxon>
        <taxon>Leptospiraceae</taxon>
        <taxon>Leptospira</taxon>
    </lineage>
</organism>
<keyword evidence="3" id="KW-1185">Reference proteome</keyword>
<reference evidence="2 3" key="1">
    <citation type="submission" date="2022-06" db="EMBL/GenBank/DDBJ databases">
        <title>Leptospira isolates from biofilms formed at urban environments.</title>
        <authorList>
            <person name="Ribeiro P.S."/>
            <person name="Sousa T."/>
            <person name="Carvalho N."/>
            <person name="Aburjaile F."/>
            <person name="Neves F."/>
            <person name="Oliveira D."/>
            <person name="Blanco L."/>
            <person name="Lima J."/>
            <person name="Costa F."/>
            <person name="Brenig B."/>
            <person name="Soares S."/>
            <person name="Ramos R."/>
            <person name="Goes-Neto A."/>
            <person name="Matiuzzi M."/>
            <person name="Azevedo V."/>
            <person name="Ristow P."/>
        </authorList>
    </citation>
    <scope>NUCLEOTIDE SEQUENCE [LARGE SCALE GENOMIC DNA]</scope>
    <source>
        <strain evidence="2 3">VSF14</strain>
    </source>
</reference>
<evidence type="ECO:0000256" key="1">
    <source>
        <dbReference type="SAM" id="MobiDB-lite"/>
    </source>
</evidence>
<feature type="region of interest" description="Disordered" evidence="1">
    <location>
        <begin position="419"/>
        <end position="443"/>
    </location>
</feature>